<protein>
    <submittedName>
        <fullName evidence="2">Uncharacterized protein</fullName>
    </submittedName>
</protein>
<keyword evidence="3" id="KW-1185">Reference proteome</keyword>
<evidence type="ECO:0000313" key="3">
    <source>
        <dbReference type="Proteomes" id="UP000030671"/>
    </source>
</evidence>
<organism evidence="2 3">
    <name type="scientific">Heterobasidion irregulare (strain TC 32-1)</name>
    <dbReference type="NCBI Taxonomy" id="747525"/>
    <lineage>
        <taxon>Eukaryota</taxon>
        <taxon>Fungi</taxon>
        <taxon>Dikarya</taxon>
        <taxon>Basidiomycota</taxon>
        <taxon>Agaricomycotina</taxon>
        <taxon>Agaricomycetes</taxon>
        <taxon>Russulales</taxon>
        <taxon>Bondarzewiaceae</taxon>
        <taxon>Heterobasidion</taxon>
        <taxon>Heterobasidion annosum species complex</taxon>
    </lineage>
</organism>
<dbReference type="InParanoid" id="W4KPI0"/>
<dbReference type="OrthoDB" id="3205170at2759"/>
<evidence type="ECO:0000256" key="1">
    <source>
        <dbReference type="SAM" id="MobiDB-lite"/>
    </source>
</evidence>
<feature type="compositionally biased region" description="Acidic residues" evidence="1">
    <location>
        <begin position="72"/>
        <end position="89"/>
    </location>
</feature>
<feature type="region of interest" description="Disordered" evidence="1">
    <location>
        <begin position="1"/>
        <end position="91"/>
    </location>
</feature>
<dbReference type="KEGG" id="hir:HETIRDRAFT_469980"/>
<dbReference type="HOGENOM" id="CLU_1555452_0_0_1"/>
<dbReference type="Proteomes" id="UP000030671">
    <property type="component" value="Unassembled WGS sequence"/>
</dbReference>
<name>W4KPI0_HETIT</name>
<proteinExistence type="predicted"/>
<dbReference type="eggNOG" id="ENOG502SVKB">
    <property type="taxonomic scope" value="Eukaryota"/>
</dbReference>
<dbReference type="AlphaFoldDB" id="W4KPI0"/>
<dbReference type="EMBL" id="KI925454">
    <property type="protein sequence ID" value="ETW87753.1"/>
    <property type="molecule type" value="Genomic_DNA"/>
</dbReference>
<dbReference type="GeneID" id="20677315"/>
<dbReference type="RefSeq" id="XP_009541617.1">
    <property type="nucleotide sequence ID" value="XM_009543322.1"/>
</dbReference>
<reference evidence="2 3" key="1">
    <citation type="journal article" date="2012" name="New Phytol.">
        <title>Insight into trade-off between wood decay and parasitism from the genome of a fungal forest pathogen.</title>
        <authorList>
            <person name="Olson A."/>
            <person name="Aerts A."/>
            <person name="Asiegbu F."/>
            <person name="Belbahri L."/>
            <person name="Bouzid O."/>
            <person name="Broberg A."/>
            <person name="Canback B."/>
            <person name="Coutinho P.M."/>
            <person name="Cullen D."/>
            <person name="Dalman K."/>
            <person name="Deflorio G."/>
            <person name="van Diepen L.T."/>
            <person name="Dunand C."/>
            <person name="Duplessis S."/>
            <person name="Durling M."/>
            <person name="Gonthier P."/>
            <person name="Grimwood J."/>
            <person name="Fossdal C.G."/>
            <person name="Hansson D."/>
            <person name="Henrissat B."/>
            <person name="Hietala A."/>
            <person name="Himmelstrand K."/>
            <person name="Hoffmeister D."/>
            <person name="Hogberg N."/>
            <person name="James T.Y."/>
            <person name="Karlsson M."/>
            <person name="Kohler A."/>
            <person name="Kues U."/>
            <person name="Lee Y.H."/>
            <person name="Lin Y.C."/>
            <person name="Lind M."/>
            <person name="Lindquist E."/>
            <person name="Lombard V."/>
            <person name="Lucas S."/>
            <person name="Lunden K."/>
            <person name="Morin E."/>
            <person name="Murat C."/>
            <person name="Park J."/>
            <person name="Raffaello T."/>
            <person name="Rouze P."/>
            <person name="Salamov A."/>
            <person name="Schmutz J."/>
            <person name="Solheim H."/>
            <person name="Stahlberg J."/>
            <person name="Velez H."/>
            <person name="de Vries R.P."/>
            <person name="Wiebenga A."/>
            <person name="Woodward S."/>
            <person name="Yakovlev I."/>
            <person name="Garbelotto M."/>
            <person name="Martin F."/>
            <person name="Grigoriev I.V."/>
            <person name="Stenlid J."/>
        </authorList>
    </citation>
    <scope>NUCLEOTIDE SEQUENCE [LARGE SCALE GENOMIC DNA]</scope>
    <source>
        <strain evidence="2 3">TC 32-1</strain>
    </source>
</reference>
<feature type="compositionally biased region" description="Polar residues" evidence="1">
    <location>
        <begin position="53"/>
        <end position="69"/>
    </location>
</feature>
<evidence type="ECO:0000313" key="2">
    <source>
        <dbReference type="EMBL" id="ETW87753.1"/>
    </source>
</evidence>
<accession>W4KPI0</accession>
<gene>
    <name evidence="2" type="ORF">HETIRDRAFT_469980</name>
</gene>
<feature type="compositionally biased region" description="Polar residues" evidence="1">
    <location>
        <begin position="1"/>
        <end position="21"/>
    </location>
</feature>
<sequence>MSNVTHSTRGLSSKARNSKIATASRAYDSDETSASSGAGDVGRESSPYGVDTLSPSENDSSNVTDYETVSSDGEESDDDAEPGPDDLDEPWPYTFKSGDAVWVKSEGDIWYCGKVSGQHTKKGMTRQKDGLFYAVVFRKSNKNIRRYFAPLNGELKPHTSRTRKLLREAGWL</sequence>